<organism evidence="3 4">
    <name type="scientific">Nepenthes gracilis</name>
    <name type="common">Slender pitcher plant</name>
    <dbReference type="NCBI Taxonomy" id="150966"/>
    <lineage>
        <taxon>Eukaryota</taxon>
        <taxon>Viridiplantae</taxon>
        <taxon>Streptophyta</taxon>
        <taxon>Embryophyta</taxon>
        <taxon>Tracheophyta</taxon>
        <taxon>Spermatophyta</taxon>
        <taxon>Magnoliopsida</taxon>
        <taxon>eudicotyledons</taxon>
        <taxon>Gunneridae</taxon>
        <taxon>Pentapetalae</taxon>
        <taxon>Caryophyllales</taxon>
        <taxon>Nepenthaceae</taxon>
        <taxon>Nepenthes</taxon>
    </lineage>
</organism>
<proteinExistence type="predicted"/>
<keyword evidence="4" id="KW-1185">Reference proteome</keyword>
<dbReference type="EMBL" id="BSYO01000003">
    <property type="protein sequence ID" value="GMH01957.1"/>
    <property type="molecule type" value="Genomic_DNA"/>
</dbReference>
<reference evidence="3" key="1">
    <citation type="submission" date="2023-05" db="EMBL/GenBank/DDBJ databases">
        <title>Nepenthes gracilis genome sequencing.</title>
        <authorList>
            <person name="Fukushima K."/>
        </authorList>
    </citation>
    <scope>NUCLEOTIDE SEQUENCE</scope>
    <source>
        <strain evidence="3">SING2019-196</strain>
    </source>
</reference>
<comment type="caution">
    <text evidence="3">The sequence shown here is derived from an EMBL/GenBank/DDBJ whole genome shotgun (WGS) entry which is preliminary data.</text>
</comment>
<dbReference type="AlphaFoldDB" id="A0AAD3S092"/>
<protein>
    <recommendedName>
        <fullName evidence="5">Secreted protein</fullName>
    </recommendedName>
</protein>
<feature type="compositionally biased region" description="Basic and acidic residues" evidence="1">
    <location>
        <begin position="31"/>
        <end position="55"/>
    </location>
</feature>
<keyword evidence="2" id="KW-0732">Signal</keyword>
<gene>
    <name evidence="3" type="ORF">Nepgr_003796</name>
</gene>
<sequence>MCRLGSGSASLLCSPRFTWCWCGWTTGVGRPWDHRRGRGDRSRPGGDDEAGEARRPTRKKTTMAEGLGCSGFRVGQGEAKI</sequence>
<evidence type="ECO:0000256" key="1">
    <source>
        <dbReference type="SAM" id="MobiDB-lite"/>
    </source>
</evidence>
<accession>A0AAD3S092</accession>
<feature type="chain" id="PRO_5042237865" description="Secreted protein" evidence="2">
    <location>
        <begin position="21"/>
        <end position="81"/>
    </location>
</feature>
<feature type="signal peptide" evidence="2">
    <location>
        <begin position="1"/>
        <end position="20"/>
    </location>
</feature>
<name>A0AAD3S092_NEPGR</name>
<evidence type="ECO:0000313" key="3">
    <source>
        <dbReference type="EMBL" id="GMH01957.1"/>
    </source>
</evidence>
<dbReference type="Proteomes" id="UP001279734">
    <property type="component" value="Unassembled WGS sequence"/>
</dbReference>
<evidence type="ECO:0008006" key="5">
    <source>
        <dbReference type="Google" id="ProtNLM"/>
    </source>
</evidence>
<evidence type="ECO:0000313" key="4">
    <source>
        <dbReference type="Proteomes" id="UP001279734"/>
    </source>
</evidence>
<feature type="region of interest" description="Disordered" evidence="1">
    <location>
        <begin position="27"/>
        <end position="62"/>
    </location>
</feature>
<evidence type="ECO:0000256" key="2">
    <source>
        <dbReference type="SAM" id="SignalP"/>
    </source>
</evidence>